<name>B6IL33_CAEBR</name>
<reference evidence="2 3" key="2">
    <citation type="journal article" date="2011" name="PLoS Genet.">
        <title>Caenorhabditis briggsae recombinant inbred line genotypes reveal inter-strain incompatibility and the evolution of recombination.</title>
        <authorList>
            <person name="Ross J.A."/>
            <person name="Koboldt D.C."/>
            <person name="Staisch J.E."/>
            <person name="Chamberlin H.M."/>
            <person name="Gupta B.P."/>
            <person name="Miller R.D."/>
            <person name="Baird S.E."/>
            <person name="Haag E.S."/>
        </authorList>
    </citation>
    <scope>NUCLEOTIDE SEQUENCE [LARGE SCALE GENOMIC DNA]</scope>
    <source>
        <strain evidence="2 3">AF16</strain>
    </source>
</reference>
<dbReference type="GeneID" id="68918660"/>
<dbReference type="InParanoid" id="B6IL33"/>
<reference evidence="2 3" key="1">
    <citation type="journal article" date="2003" name="PLoS Biol.">
        <title>The genome sequence of Caenorhabditis briggsae: a platform for comparative genomics.</title>
        <authorList>
            <person name="Stein L.D."/>
            <person name="Bao Z."/>
            <person name="Blasiar D."/>
            <person name="Blumenthal T."/>
            <person name="Brent M.R."/>
            <person name="Chen N."/>
            <person name="Chinwalla A."/>
            <person name="Clarke L."/>
            <person name="Clee C."/>
            <person name="Coghlan A."/>
            <person name="Coulson A."/>
            <person name="D'Eustachio P."/>
            <person name="Fitch D.H."/>
            <person name="Fulton L.A."/>
            <person name="Fulton R.E."/>
            <person name="Griffiths-Jones S."/>
            <person name="Harris T.W."/>
            <person name="Hillier L.W."/>
            <person name="Kamath R."/>
            <person name="Kuwabara P.E."/>
            <person name="Mardis E.R."/>
            <person name="Marra M.A."/>
            <person name="Miner T.L."/>
            <person name="Minx P."/>
            <person name="Mullikin J.C."/>
            <person name="Plumb R.W."/>
            <person name="Rogers J."/>
            <person name="Schein J.E."/>
            <person name="Sohrmann M."/>
            <person name="Spieth J."/>
            <person name="Stajich J.E."/>
            <person name="Wei C."/>
            <person name="Willey D."/>
            <person name="Wilson R.K."/>
            <person name="Durbin R."/>
            <person name="Waterston R.H."/>
        </authorList>
    </citation>
    <scope>NUCLEOTIDE SEQUENCE [LARGE SCALE GENOMIC DNA]</scope>
    <source>
        <strain evidence="2 3">AF16</strain>
    </source>
</reference>
<feature type="compositionally biased region" description="Basic residues" evidence="1">
    <location>
        <begin position="1"/>
        <end position="11"/>
    </location>
</feature>
<dbReference type="CTD" id="68918660"/>
<keyword evidence="3" id="KW-1185">Reference proteome</keyword>
<evidence type="ECO:0000313" key="4">
    <source>
        <dbReference type="WormBase" id="CBG27203"/>
    </source>
</evidence>
<organism evidence="2 3">
    <name type="scientific">Caenorhabditis briggsae</name>
    <dbReference type="NCBI Taxonomy" id="6238"/>
    <lineage>
        <taxon>Eukaryota</taxon>
        <taxon>Metazoa</taxon>
        <taxon>Ecdysozoa</taxon>
        <taxon>Nematoda</taxon>
        <taxon>Chromadorea</taxon>
        <taxon>Rhabditida</taxon>
        <taxon>Rhabditina</taxon>
        <taxon>Rhabditomorpha</taxon>
        <taxon>Rhabditoidea</taxon>
        <taxon>Rhabditidae</taxon>
        <taxon>Peloderinae</taxon>
        <taxon>Caenorhabditis</taxon>
    </lineage>
</organism>
<protein>
    <submittedName>
        <fullName evidence="2">Protein CBG27203</fullName>
    </submittedName>
</protein>
<evidence type="ECO:0000313" key="3">
    <source>
        <dbReference type="Proteomes" id="UP000008549"/>
    </source>
</evidence>
<proteinExistence type="predicted"/>
<dbReference type="WormBase" id="CBG27203">
    <property type="protein sequence ID" value="CBP32076"/>
    <property type="gene ID" value="WBGene00088617"/>
</dbReference>
<dbReference type="AlphaFoldDB" id="B6IL33"/>
<feature type="region of interest" description="Disordered" evidence="1">
    <location>
        <begin position="1"/>
        <end position="60"/>
    </location>
</feature>
<evidence type="ECO:0000313" key="2">
    <source>
        <dbReference type="EMBL" id="CAS00666.1"/>
    </source>
</evidence>
<dbReference type="RefSeq" id="XP_045100225.1">
    <property type="nucleotide sequence ID" value="XM_045238048.1"/>
</dbReference>
<dbReference type="HOGENOM" id="CLU_2943905_0_0_1"/>
<feature type="compositionally biased region" description="Basic and acidic residues" evidence="1">
    <location>
        <begin position="51"/>
        <end position="60"/>
    </location>
</feature>
<dbReference type="EMBL" id="HE601047">
    <property type="protein sequence ID" value="CAS00666.1"/>
    <property type="molecule type" value="Genomic_DNA"/>
</dbReference>
<feature type="compositionally biased region" description="Basic and acidic residues" evidence="1">
    <location>
        <begin position="21"/>
        <end position="43"/>
    </location>
</feature>
<gene>
    <name evidence="2 4" type="ORF">CBG27203</name>
    <name evidence="2" type="ORF">CBG_27203</name>
</gene>
<dbReference type="Proteomes" id="UP000008549">
    <property type="component" value="Unassembled WGS sequence"/>
</dbReference>
<dbReference type="KEGG" id="cbr:CBG_27203"/>
<evidence type="ECO:0000256" key="1">
    <source>
        <dbReference type="SAM" id="MobiDB-lite"/>
    </source>
</evidence>
<accession>B6IL33</accession>
<sequence>MHLQTGKKHIRCFSGKNSDSSFRDRKWTTRPEKAGKKQEEHKLKREKRQKRQEAGRRKEK</sequence>